<reference evidence="2 3" key="1">
    <citation type="submission" date="2016-08" db="EMBL/GenBank/DDBJ databases">
        <title>Genomes of anaerobic fungi encode conserved fungal cellulosomes for biomass hydrolysis.</title>
        <authorList>
            <consortium name="DOE Joint Genome Institute"/>
            <person name="Haitjema C.H."/>
            <person name="Gilmore S.P."/>
            <person name="Henske J.K."/>
            <person name="Solomon K.V."/>
            <person name="De Groot R."/>
            <person name="Kuo A."/>
            <person name="Mondo S.J."/>
            <person name="Salamov A.A."/>
            <person name="Labutti K."/>
            <person name="Zhao Z."/>
            <person name="Chiniquy J."/>
            <person name="Barry K."/>
            <person name="Brewer H.M."/>
            <person name="Purvine S.O."/>
            <person name="Wright A.T."/>
            <person name="Boxma B."/>
            <person name="Van Alen T."/>
            <person name="Hackstein J.H."/>
            <person name="Baker S.E."/>
            <person name="Grigoriev I.V."/>
            <person name="O'Malley M.A."/>
        </authorList>
    </citation>
    <scope>NUCLEOTIDE SEQUENCE [LARGE SCALE GENOMIC DNA]</scope>
    <source>
        <strain evidence="3">finn</strain>
    </source>
</reference>
<feature type="transmembrane region" description="Helical" evidence="1">
    <location>
        <begin position="315"/>
        <end position="338"/>
    </location>
</feature>
<gene>
    <name evidence="2" type="ORF">BCR36DRAFT_304316</name>
</gene>
<dbReference type="Gene3D" id="3.40.190.10">
    <property type="entry name" value="Periplasmic binding protein-like II"/>
    <property type="match status" value="1"/>
</dbReference>
<feature type="transmembrane region" description="Helical" evidence="1">
    <location>
        <begin position="209"/>
        <end position="230"/>
    </location>
</feature>
<keyword evidence="3" id="KW-1185">Reference proteome</keyword>
<sequence length="470" mass="54508">KTSKNEFPEFDSEEVLEALKYLKYLKSEIASDDIFKYNENFIIKEMNKGTGIFTRMWDTETTFPHLNKTSSPGSKKGINTHTSILGGMNVGINKFISEERKKASLEVIKFFTSEEIQRELIVKKFLSYSAIEKLYDDEEVCSYLSCLLVKDSNPITRIFEMENSDVYKATITDILNKYLFENISAEKVLDEIINIKKVYNFSIKSASGLIIFVLLTSVACIILFLFLILIQDKFHQNYQLFSKDQWWMYCIGILLIICSQFFNYGKLSSIKCQTKFSMFFLGITVTYIPILYKLTISFPNSNNKYKIFYKNNKNIYICGGLLIELVNNILFAFSPFTVENKMYYDTNMNKNFNRCTMTNKYGNIIVLVEIIEKLFMMTMILILSFCDWNNSKKIGKEEILYFKSVLVEKSEFVSTNTPESESSITKKIISFHYRPYSIATESVITSSQNSRRVSVLSDNIRNSIDYSANS</sequence>
<keyword evidence="1" id="KW-0812">Transmembrane</keyword>
<dbReference type="OrthoDB" id="10490139at2759"/>
<evidence type="ECO:0000313" key="2">
    <source>
        <dbReference type="EMBL" id="ORX43289.1"/>
    </source>
</evidence>
<keyword evidence="1" id="KW-0472">Membrane</keyword>
<feature type="transmembrane region" description="Helical" evidence="1">
    <location>
        <begin position="364"/>
        <end position="386"/>
    </location>
</feature>
<evidence type="ECO:0000256" key="1">
    <source>
        <dbReference type="SAM" id="Phobius"/>
    </source>
</evidence>
<comment type="caution">
    <text evidence="2">The sequence shown here is derived from an EMBL/GenBank/DDBJ whole genome shotgun (WGS) entry which is preliminary data.</text>
</comment>
<accession>A0A1Y1UYE9</accession>
<feature type="transmembrane region" description="Helical" evidence="1">
    <location>
        <begin position="246"/>
        <end position="264"/>
    </location>
</feature>
<dbReference type="Proteomes" id="UP000193719">
    <property type="component" value="Unassembled WGS sequence"/>
</dbReference>
<protein>
    <recommendedName>
        <fullName evidence="4">G-protein coupled receptors family 3 profile domain-containing protein</fullName>
    </recommendedName>
</protein>
<dbReference type="SUPFAM" id="SSF53850">
    <property type="entry name" value="Periplasmic binding protein-like II"/>
    <property type="match status" value="1"/>
</dbReference>
<name>A0A1Y1UYE9_9FUNG</name>
<feature type="transmembrane region" description="Helical" evidence="1">
    <location>
        <begin position="276"/>
        <end position="294"/>
    </location>
</feature>
<reference evidence="2 3" key="2">
    <citation type="submission" date="2016-08" db="EMBL/GenBank/DDBJ databases">
        <title>Pervasive Adenine N6-methylation of Active Genes in Fungi.</title>
        <authorList>
            <consortium name="DOE Joint Genome Institute"/>
            <person name="Mondo S.J."/>
            <person name="Dannebaum R.O."/>
            <person name="Kuo R.C."/>
            <person name="Labutti K."/>
            <person name="Haridas S."/>
            <person name="Kuo A."/>
            <person name="Salamov A."/>
            <person name="Ahrendt S.R."/>
            <person name="Lipzen A."/>
            <person name="Sullivan W."/>
            <person name="Andreopoulos W.B."/>
            <person name="Clum A."/>
            <person name="Lindquist E."/>
            <person name="Daum C."/>
            <person name="Ramamoorthy G.K."/>
            <person name="Gryganskyi A."/>
            <person name="Culley D."/>
            <person name="Magnuson J.K."/>
            <person name="James T.Y."/>
            <person name="O'Malley M.A."/>
            <person name="Stajich J.E."/>
            <person name="Spatafora J.W."/>
            <person name="Visel A."/>
            <person name="Grigoriev I.V."/>
        </authorList>
    </citation>
    <scope>NUCLEOTIDE SEQUENCE [LARGE SCALE GENOMIC DNA]</scope>
    <source>
        <strain evidence="3">finn</strain>
    </source>
</reference>
<dbReference type="EMBL" id="MCFH01000054">
    <property type="protein sequence ID" value="ORX43289.1"/>
    <property type="molecule type" value="Genomic_DNA"/>
</dbReference>
<feature type="non-terminal residue" evidence="2">
    <location>
        <position position="1"/>
    </location>
</feature>
<keyword evidence="1" id="KW-1133">Transmembrane helix</keyword>
<proteinExistence type="predicted"/>
<evidence type="ECO:0000313" key="3">
    <source>
        <dbReference type="Proteomes" id="UP000193719"/>
    </source>
</evidence>
<evidence type="ECO:0008006" key="4">
    <source>
        <dbReference type="Google" id="ProtNLM"/>
    </source>
</evidence>
<organism evidence="2 3">
    <name type="scientific">Piromyces finnis</name>
    <dbReference type="NCBI Taxonomy" id="1754191"/>
    <lineage>
        <taxon>Eukaryota</taxon>
        <taxon>Fungi</taxon>
        <taxon>Fungi incertae sedis</taxon>
        <taxon>Chytridiomycota</taxon>
        <taxon>Chytridiomycota incertae sedis</taxon>
        <taxon>Neocallimastigomycetes</taxon>
        <taxon>Neocallimastigales</taxon>
        <taxon>Neocallimastigaceae</taxon>
        <taxon>Piromyces</taxon>
    </lineage>
</organism>
<dbReference type="AlphaFoldDB" id="A0A1Y1UYE9"/>